<evidence type="ECO:0000256" key="1">
    <source>
        <dbReference type="SAM" id="Phobius"/>
    </source>
</evidence>
<dbReference type="Proteomes" id="UP001069802">
    <property type="component" value="Unassembled WGS sequence"/>
</dbReference>
<feature type="transmembrane region" description="Helical" evidence="1">
    <location>
        <begin position="18"/>
        <end position="40"/>
    </location>
</feature>
<keyword evidence="3" id="KW-1185">Reference proteome</keyword>
<keyword evidence="1" id="KW-0812">Transmembrane</keyword>
<organism evidence="2 3">
    <name type="scientific">Kiloniella laminariae</name>
    <dbReference type="NCBI Taxonomy" id="454162"/>
    <lineage>
        <taxon>Bacteria</taxon>
        <taxon>Pseudomonadati</taxon>
        <taxon>Pseudomonadota</taxon>
        <taxon>Alphaproteobacteria</taxon>
        <taxon>Rhodospirillales</taxon>
        <taxon>Kiloniellaceae</taxon>
        <taxon>Kiloniella</taxon>
    </lineage>
</organism>
<reference evidence="2" key="1">
    <citation type="submission" date="2022-12" db="EMBL/GenBank/DDBJ databases">
        <title>Bacterial isolates from different developmental stages of Nematostella vectensis.</title>
        <authorList>
            <person name="Fraune S."/>
        </authorList>
    </citation>
    <scope>NUCLEOTIDE SEQUENCE</scope>
    <source>
        <strain evidence="2">G21630-S1</strain>
    </source>
</reference>
<comment type="caution">
    <text evidence="2">The sequence shown here is derived from an EMBL/GenBank/DDBJ whole genome shotgun (WGS) entry which is preliminary data.</text>
</comment>
<keyword evidence="1" id="KW-1133">Transmembrane helix</keyword>
<name>A0ABT4LG80_9PROT</name>
<evidence type="ECO:0000313" key="3">
    <source>
        <dbReference type="Proteomes" id="UP001069802"/>
    </source>
</evidence>
<sequence>MTNKTSNQEKGKFTGKHFLVWILGFFTVVIAINIAFIFLATDTWTGLSSKTAYVDGLKYNQTLEAVKNQRALGWHNTLTLTKTGQQHSLDFTLEDRDGTALSGFTVTALVGRPTLQKYDQTVTLGESAKGTYQAALDLPLLGQWHISLKAIGPDGTSYQLEQRFIVK</sequence>
<dbReference type="PIRSF" id="PIRSF011386">
    <property type="entry name" value="FixH"/>
    <property type="match status" value="1"/>
</dbReference>
<dbReference type="EMBL" id="JAPWGY010000002">
    <property type="protein sequence ID" value="MCZ4280113.1"/>
    <property type="molecule type" value="Genomic_DNA"/>
</dbReference>
<gene>
    <name evidence="2" type="ORF">O4H49_04960</name>
</gene>
<dbReference type="RefSeq" id="WP_269422325.1">
    <property type="nucleotide sequence ID" value="NZ_JAPWGY010000002.1"/>
</dbReference>
<dbReference type="InterPro" id="IPR008620">
    <property type="entry name" value="FixH"/>
</dbReference>
<dbReference type="InterPro" id="IPR018037">
    <property type="entry name" value="FixH_proteobacterial"/>
</dbReference>
<evidence type="ECO:0000313" key="2">
    <source>
        <dbReference type="EMBL" id="MCZ4280113.1"/>
    </source>
</evidence>
<protein>
    <submittedName>
        <fullName evidence="2">FixH family protein</fullName>
    </submittedName>
</protein>
<accession>A0ABT4LG80</accession>
<dbReference type="Pfam" id="PF05751">
    <property type="entry name" value="FixH"/>
    <property type="match status" value="1"/>
</dbReference>
<keyword evidence="1" id="KW-0472">Membrane</keyword>
<proteinExistence type="predicted"/>